<organism evidence="3 4">
    <name type="scientific">Marinospirillum alkalitolerans</name>
    <dbReference type="NCBI Taxonomy" id="3123374"/>
    <lineage>
        <taxon>Bacteria</taxon>
        <taxon>Pseudomonadati</taxon>
        <taxon>Pseudomonadota</taxon>
        <taxon>Gammaproteobacteria</taxon>
        <taxon>Oceanospirillales</taxon>
        <taxon>Oceanospirillaceae</taxon>
        <taxon>Marinospirillum</taxon>
    </lineage>
</organism>
<dbReference type="SUPFAM" id="SSF53756">
    <property type="entry name" value="UDP-Glycosyltransferase/glycogen phosphorylase"/>
    <property type="match status" value="1"/>
</dbReference>
<reference evidence="3 4" key="1">
    <citation type="submission" date="2024-02" db="EMBL/GenBank/DDBJ databases">
        <title>Marinospirillum sp. MEB 164 isolated from Lonar lake sediment.</title>
        <authorList>
            <person name="Joshi A."/>
            <person name="Thite S."/>
        </authorList>
    </citation>
    <scope>NUCLEOTIDE SEQUENCE [LARGE SCALE GENOMIC DNA]</scope>
    <source>
        <strain evidence="3 4">MEB164</strain>
    </source>
</reference>
<sequence>MPASQSASLGDVCVLRLSALGDVCNLVPSLRALQAAAPATRITWVIGRAEYSLLEGLEGIELLVYDKSSGLKGMRALRQQLLEQRQGRPFDLLLHMQAALRASVLSRFIPAQRRIGFDSARAKDYQGWFVNEQIAPHPRAHVGEGFLDFVRHLGCPLSQPEWRLPLPDAAREAAQALRPHSSYLLLSPCSSQRARNWRNWSLEGYAALADYAWQRYGLATVISGGNTPMEQDAAAKISAWSQAPITNLVGKTSLKVLLALIEQARCVVAPDSGPIHMAAALGTPPLGLYVTSNPERTGPWRGREYVVNAYPQAVRQFLGKEEDQVGWGQRVRDPDAIDLITQEAVFAALDRVMAGPARLD</sequence>
<comment type="caution">
    <text evidence="3">The sequence shown here is derived from an EMBL/GenBank/DDBJ whole genome shotgun (WGS) entry which is preliminary data.</text>
</comment>
<proteinExistence type="predicted"/>
<keyword evidence="2 3" id="KW-0808">Transferase</keyword>
<protein>
    <submittedName>
        <fullName evidence="3">Glycosyltransferase family 9 protein</fullName>
        <ecNumber evidence="3">2.4.-.-</ecNumber>
    </submittedName>
</protein>
<dbReference type="Proteomes" id="UP001621714">
    <property type="component" value="Unassembled WGS sequence"/>
</dbReference>
<dbReference type="PANTHER" id="PTHR30160">
    <property type="entry name" value="TETRAACYLDISACCHARIDE 4'-KINASE-RELATED"/>
    <property type="match status" value="1"/>
</dbReference>
<gene>
    <name evidence="3" type="ORF">V6U78_04735</name>
</gene>
<dbReference type="CDD" id="cd03789">
    <property type="entry name" value="GT9_LPS_heptosyltransferase"/>
    <property type="match status" value="1"/>
</dbReference>
<evidence type="ECO:0000256" key="2">
    <source>
        <dbReference type="ARBA" id="ARBA00022679"/>
    </source>
</evidence>
<name>A0ABW8PVQ7_9GAMM</name>
<accession>A0ABW8PVQ7</accession>
<dbReference type="RefSeq" id="WP_405337843.1">
    <property type="nucleotide sequence ID" value="NZ_JBANFI010000002.1"/>
</dbReference>
<evidence type="ECO:0000256" key="1">
    <source>
        <dbReference type="ARBA" id="ARBA00022676"/>
    </source>
</evidence>
<dbReference type="GO" id="GO:0016757">
    <property type="term" value="F:glycosyltransferase activity"/>
    <property type="evidence" value="ECO:0007669"/>
    <property type="project" value="UniProtKB-KW"/>
</dbReference>
<keyword evidence="4" id="KW-1185">Reference proteome</keyword>
<evidence type="ECO:0000313" key="3">
    <source>
        <dbReference type="EMBL" id="MFK7160340.1"/>
    </source>
</evidence>
<dbReference type="InterPro" id="IPR002201">
    <property type="entry name" value="Glyco_trans_9"/>
</dbReference>
<dbReference type="EC" id="2.4.-.-" evidence="3"/>
<dbReference type="EMBL" id="JBANFI010000002">
    <property type="protein sequence ID" value="MFK7160340.1"/>
    <property type="molecule type" value="Genomic_DNA"/>
</dbReference>
<dbReference type="InterPro" id="IPR051199">
    <property type="entry name" value="LPS_LOS_Heptosyltrfase"/>
</dbReference>
<dbReference type="Pfam" id="PF01075">
    <property type="entry name" value="Glyco_transf_9"/>
    <property type="match status" value="1"/>
</dbReference>
<keyword evidence="1 3" id="KW-0328">Glycosyltransferase</keyword>
<dbReference type="PANTHER" id="PTHR30160:SF21">
    <property type="entry name" value="LIPOPOLYSACCHARIDE CORE HEPTOSYLTRANSFERASE OPSX"/>
    <property type="match status" value="1"/>
</dbReference>
<evidence type="ECO:0000313" key="4">
    <source>
        <dbReference type="Proteomes" id="UP001621714"/>
    </source>
</evidence>
<dbReference type="Gene3D" id="3.40.50.2000">
    <property type="entry name" value="Glycogen Phosphorylase B"/>
    <property type="match status" value="2"/>
</dbReference>